<comment type="caution">
    <text evidence="2">The sequence shown here is derived from an EMBL/GenBank/DDBJ whole genome shotgun (WGS) entry which is preliminary data.</text>
</comment>
<dbReference type="InterPro" id="IPR029058">
    <property type="entry name" value="AB_hydrolase_fold"/>
</dbReference>
<dbReference type="SUPFAM" id="SSF53474">
    <property type="entry name" value="alpha/beta-Hydrolases"/>
    <property type="match status" value="1"/>
</dbReference>
<dbReference type="Gene3D" id="3.40.50.1820">
    <property type="entry name" value="alpha/beta hydrolase"/>
    <property type="match status" value="1"/>
</dbReference>
<dbReference type="Pfam" id="PF00975">
    <property type="entry name" value="Thioesterase"/>
    <property type="match status" value="1"/>
</dbReference>
<name>A0ABV0LFC6_9PSEU</name>
<accession>A0ABV0LFC6</accession>
<dbReference type="RefSeq" id="WP_348950826.1">
    <property type="nucleotide sequence ID" value="NZ_JBDZYD010000004.1"/>
</dbReference>
<dbReference type="InterPro" id="IPR020802">
    <property type="entry name" value="TesA-like"/>
</dbReference>
<dbReference type="EMBL" id="JBDZYD010000004">
    <property type="protein sequence ID" value="MEQ0560183.1"/>
    <property type="molecule type" value="Genomic_DNA"/>
</dbReference>
<proteinExistence type="predicted"/>
<evidence type="ECO:0000259" key="1">
    <source>
        <dbReference type="SMART" id="SM00824"/>
    </source>
</evidence>
<feature type="domain" description="Thioesterase TesA-like" evidence="1">
    <location>
        <begin position="91"/>
        <end position="371"/>
    </location>
</feature>
<gene>
    <name evidence="2" type="ORF">ABJI51_13930</name>
</gene>
<protein>
    <submittedName>
        <fullName evidence="2">Thioesterase domain-containing protein</fullName>
    </submittedName>
</protein>
<sequence length="373" mass="40643">MAWPGHSLRQARHCLPVSGRPARRDRLDQSIVRHALVLRLWREHTGTDAGGTHVRLTGTGHPRQLARLLAAGLTAELDTPVDPADLLRHDSLAAIADVARALLDTRQGPVHVLKPGDAGTAPLLLFHPGGSTCTVYRPLLDRLPAGVPCAGFERVPGASIEERVDNLLPLVRARRPRGPYRLAGWSFGGALAYGVATRLAEAGEDVELVALIDTMLPLPEEDLDPRASSARRFLRFTGYVEGTYGRAVRLGHDELAPLPEEEQIELTMRRVAEAGLLGPGVLKHQRESFLDTLAAERGTPRRYDGRVVLYRATEPYAAGLAMEPRYARTDPAAGWAELCPRLEIVPVAAHHLSVVDPPHVDVVARHLAGLLWP</sequence>
<keyword evidence="3" id="KW-1185">Reference proteome</keyword>
<organism evidence="2 3">
    <name type="scientific">Amycolatopsis melonis</name>
    <dbReference type="NCBI Taxonomy" id="3156488"/>
    <lineage>
        <taxon>Bacteria</taxon>
        <taxon>Bacillati</taxon>
        <taxon>Actinomycetota</taxon>
        <taxon>Actinomycetes</taxon>
        <taxon>Pseudonocardiales</taxon>
        <taxon>Pseudonocardiaceae</taxon>
        <taxon>Amycolatopsis</taxon>
    </lineage>
</organism>
<dbReference type="Proteomes" id="UP001440984">
    <property type="component" value="Unassembled WGS sequence"/>
</dbReference>
<evidence type="ECO:0000313" key="2">
    <source>
        <dbReference type="EMBL" id="MEQ0560183.1"/>
    </source>
</evidence>
<dbReference type="SMART" id="SM00824">
    <property type="entry name" value="PKS_TE"/>
    <property type="match status" value="1"/>
</dbReference>
<evidence type="ECO:0000313" key="3">
    <source>
        <dbReference type="Proteomes" id="UP001440984"/>
    </source>
</evidence>
<reference evidence="2 3" key="1">
    <citation type="submission" date="2024-05" db="EMBL/GenBank/DDBJ databases">
        <authorList>
            <person name="Zhao H."/>
            <person name="Xu Y."/>
            <person name="Lin S."/>
            <person name="Spain J.C."/>
            <person name="Zhou N.-Y."/>
        </authorList>
    </citation>
    <scope>NUCLEOTIDE SEQUENCE [LARGE SCALE GENOMIC DNA]</scope>
    <source>
        <strain evidence="2 3">NEAU-NG30</strain>
    </source>
</reference>
<dbReference type="InterPro" id="IPR001031">
    <property type="entry name" value="Thioesterase"/>
</dbReference>